<accession>A0A839AC92</accession>
<dbReference type="Proteomes" id="UP000541109">
    <property type="component" value="Unassembled WGS sequence"/>
</dbReference>
<dbReference type="EMBL" id="JACFXV010000039">
    <property type="protein sequence ID" value="MBA5776299.1"/>
    <property type="molecule type" value="Genomic_DNA"/>
</dbReference>
<protein>
    <submittedName>
        <fullName evidence="1">DUF1833 family protein</fullName>
    </submittedName>
</protein>
<dbReference type="EMBL" id="JACFXV010000042">
    <property type="protein sequence ID" value="MBA5776310.1"/>
    <property type="molecule type" value="Genomic_DNA"/>
</dbReference>
<gene>
    <name evidence="1" type="ORF">H2509_04075</name>
    <name evidence="2" type="ORF">H2509_04130</name>
</gene>
<reference evidence="1 3" key="1">
    <citation type="submission" date="2020-07" db="EMBL/GenBank/DDBJ databases">
        <title>Stappia sp., F7233, whole genome shotgun sequencing project.</title>
        <authorList>
            <person name="Jiang S."/>
            <person name="Liu Z.W."/>
            <person name="Du Z.J."/>
        </authorList>
    </citation>
    <scope>NUCLEOTIDE SEQUENCE [LARGE SCALE GENOMIC DNA]</scope>
    <source>
        <strain evidence="1 3">F7233</strain>
    </source>
</reference>
<proteinExistence type="predicted"/>
<dbReference type="AlphaFoldDB" id="A0A839AC92"/>
<evidence type="ECO:0000313" key="2">
    <source>
        <dbReference type="EMBL" id="MBA5776310.1"/>
    </source>
</evidence>
<evidence type="ECO:0000313" key="3">
    <source>
        <dbReference type="Proteomes" id="UP000541109"/>
    </source>
</evidence>
<dbReference type="InterPro" id="IPR014974">
    <property type="entry name" value="DUF1833"/>
</dbReference>
<dbReference type="Pfam" id="PF08875">
    <property type="entry name" value="DUF1833"/>
    <property type="match status" value="1"/>
</dbReference>
<keyword evidence="3" id="KW-1185">Reference proteome</keyword>
<evidence type="ECO:0000313" key="1">
    <source>
        <dbReference type="EMBL" id="MBA5776299.1"/>
    </source>
</evidence>
<name>A0A839AC92_9HYPH</name>
<dbReference type="RefSeq" id="WP_182162584.1">
    <property type="nucleotide sequence ID" value="NZ_JACFXV010000039.1"/>
</dbReference>
<comment type="caution">
    <text evidence="1">The sequence shown here is derived from an EMBL/GenBank/DDBJ whole genome shotgun (WGS) entry which is preliminary data.</text>
</comment>
<sequence length="172" mass="19334">MTIERDIDPSARRELDRQESAETLLVFLTIRHANLPEDVRVVSDPVDYVLDGNTFQGFMFDIQLLSDTDAPPTTRLTLQNVDERIGDAILSVPTRARLDFEVIAASQFDLTQNPRVPLATPVQRIYAARHLALTDVDGDVLQLSGTIRSYDYTQEAWPAMRATQLGFPGLYL</sequence>
<organism evidence="1 3">
    <name type="scientific">Stappia albiluteola</name>
    <dbReference type="NCBI Taxonomy" id="2758565"/>
    <lineage>
        <taxon>Bacteria</taxon>
        <taxon>Pseudomonadati</taxon>
        <taxon>Pseudomonadota</taxon>
        <taxon>Alphaproteobacteria</taxon>
        <taxon>Hyphomicrobiales</taxon>
        <taxon>Stappiaceae</taxon>
        <taxon>Stappia</taxon>
    </lineage>
</organism>